<evidence type="ECO:0000313" key="2">
    <source>
        <dbReference type="EMBL" id="AZR58580.1"/>
    </source>
</evidence>
<organism evidence="2 3">
    <name type="scientific">Eikenella corrodens</name>
    <dbReference type="NCBI Taxonomy" id="539"/>
    <lineage>
        <taxon>Bacteria</taxon>
        <taxon>Pseudomonadati</taxon>
        <taxon>Pseudomonadota</taxon>
        <taxon>Betaproteobacteria</taxon>
        <taxon>Neisseriales</taxon>
        <taxon>Neisseriaceae</taxon>
        <taxon>Eikenella</taxon>
    </lineage>
</organism>
<reference evidence="2 3" key="1">
    <citation type="submission" date="2018-12" db="EMBL/GenBank/DDBJ databases">
        <title>Genome sequencing of Eikenella corrodens KCOM 3110 (= JS217).</title>
        <authorList>
            <person name="Koo J.-K."/>
            <person name="Park S.-N."/>
            <person name="Lim Y.K."/>
        </authorList>
    </citation>
    <scope>NUCLEOTIDE SEQUENCE [LARGE SCALE GENOMIC DNA]</scope>
    <source>
        <strain evidence="2 3">KCOM 3110</strain>
    </source>
</reference>
<dbReference type="AlphaFoldDB" id="A0A3S9SGF6"/>
<proteinExistence type="predicted"/>
<accession>A0A3S9SGF6</accession>
<evidence type="ECO:0000313" key="3">
    <source>
        <dbReference type="Proteomes" id="UP000282435"/>
    </source>
</evidence>
<gene>
    <name evidence="2" type="ORF">ELB75_00075</name>
</gene>
<dbReference type="RefSeq" id="WP_126982152.1">
    <property type="nucleotide sequence ID" value="NZ_CP034670.1"/>
</dbReference>
<dbReference type="Proteomes" id="UP000282435">
    <property type="component" value="Chromosome"/>
</dbReference>
<sequence>MPAAPIIAAVAAAVGTGYSIYSGERAAKKQSQAQAQAEKQAKEQALQAERDFNKANSKKANTAGLLQAAQQDGGGVGSTMLTGSEGIENDQLKLGKQNLLGKTSLLG</sequence>
<dbReference type="EMBL" id="CP034670">
    <property type="protein sequence ID" value="AZR58580.1"/>
    <property type="molecule type" value="Genomic_DNA"/>
</dbReference>
<keyword evidence="1" id="KW-0175">Coiled coil</keyword>
<name>A0A3S9SGF6_EIKCO</name>
<protein>
    <submittedName>
        <fullName evidence="2">Uncharacterized protein</fullName>
    </submittedName>
</protein>
<feature type="coiled-coil region" evidence="1">
    <location>
        <begin position="28"/>
        <end position="58"/>
    </location>
</feature>
<evidence type="ECO:0000256" key="1">
    <source>
        <dbReference type="SAM" id="Coils"/>
    </source>
</evidence>